<gene>
    <name evidence="2" type="ORF">METZ01_LOCUS278195</name>
</gene>
<dbReference type="AlphaFoldDB" id="A0A382KRS4"/>
<feature type="transmembrane region" description="Helical" evidence="1">
    <location>
        <begin position="29"/>
        <end position="54"/>
    </location>
</feature>
<feature type="non-terminal residue" evidence="2">
    <location>
        <position position="1"/>
    </location>
</feature>
<dbReference type="EMBL" id="UINC01081464">
    <property type="protein sequence ID" value="SVC25341.1"/>
    <property type="molecule type" value="Genomic_DNA"/>
</dbReference>
<evidence type="ECO:0000313" key="2">
    <source>
        <dbReference type="EMBL" id="SVC25341.1"/>
    </source>
</evidence>
<sequence length="57" mass="6860">KKHYQSKHQIHRSDIFVISGKKPAAYSGWFVIVMIVVEDCFVHNFYLFILYSYLTKY</sequence>
<organism evidence="2">
    <name type="scientific">marine metagenome</name>
    <dbReference type="NCBI Taxonomy" id="408172"/>
    <lineage>
        <taxon>unclassified sequences</taxon>
        <taxon>metagenomes</taxon>
        <taxon>ecological metagenomes</taxon>
    </lineage>
</organism>
<proteinExistence type="predicted"/>
<keyword evidence="1" id="KW-0472">Membrane</keyword>
<keyword evidence="1" id="KW-1133">Transmembrane helix</keyword>
<name>A0A382KRS4_9ZZZZ</name>
<keyword evidence="1" id="KW-0812">Transmembrane</keyword>
<accession>A0A382KRS4</accession>
<protein>
    <submittedName>
        <fullName evidence="2">Uncharacterized protein</fullName>
    </submittedName>
</protein>
<evidence type="ECO:0000256" key="1">
    <source>
        <dbReference type="SAM" id="Phobius"/>
    </source>
</evidence>
<reference evidence="2" key="1">
    <citation type="submission" date="2018-05" db="EMBL/GenBank/DDBJ databases">
        <authorList>
            <person name="Lanie J.A."/>
            <person name="Ng W.-L."/>
            <person name="Kazmierczak K.M."/>
            <person name="Andrzejewski T.M."/>
            <person name="Davidsen T.M."/>
            <person name="Wayne K.J."/>
            <person name="Tettelin H."/>
            <person name="Glass J.I."/>
            <person name="Rusch D."/>
            <person name="Podicherti R."/>
            <person name="Tsui H.-C.T."/>
            <person name="Winkler M.E."/>
        </authorList>
    </citation>
    <scope>NUCLEOTIDE SEQUENCE</scope>
</reference>